<dbReference type="Proteomes" id="UP000193862">
    <property type="component" value="Unassembled WGS sequence"/>
</dbReference>
<feature type="domain" description="Glucose/Sorbosone dehydrogenase" evidence="2">
    <location>
        <begin position="41"/>
        <end position="360"/>
    </location>
</feature>
<keyword evidence="1" id="KW-0732">Signal</keyword>
<dbReference type="EC" id="1.1.5.-" evidence="3"/>
<keyword evidence="4" id="KW-1185">Reference proteome</keyword>
<feature type="chain" id="PRO_5013142354" evidence="1">
    <location>
        <begin position="23"/>
        <end position="366"/>
    </location>
</feature>
<protein>
    <submittedName>
        <fullName evidence="3">Soluble aldose sugar dehydrogenase YliI</fullName>
        <ecNumber evidence="3">1.1.5.-</ecNumber>
    </submittedName>
</protein>
<dbReference type="InterPro" id="IPR011041">
    <property type="entry name" value="Quinoprot_gluc/sorb_DH_b-prop"/>
</dbReference>
<dbReference type="PANTHER" id="PTHR19328">
    <property type="entry name" value="HEDGEHOG-INTERACTING PROTEIN"/>
    <property type="match status" value="1"/>
</dbReference>
<dbReference type="InterPro" id="IPR012938">
    <property type="entry name" value="Glc/Sorbosone_DH"/>
</dbReference>
<evidence type="ECO:0000313" key="4">
    <source>
        <dbReference type="Proteomes" id="UP000193862"/>
    </source>
</evidence>
<dbReference type="AlphaFoldDB" id="A0A1Y5SGX7"/>
<evidence type="ECO:0000256" key="1">
    <source>
        <dbReference type="SAM" id="SignalP"/>
    </source>
</evidence>
<accession>A0A1Y5SGX7</accession>
<dbReference type="Gene3D" id="2.120.10.30">
    <property type="entry name" value="TolB, C-terminal domain"/>
    <property type="match status" value="1"/>
</dbReference>
<dbReference type="EMBL" id="FWFS01000005">
    <property type="protein sequence ID" value="SLN40580.1"/>
    <property type="molecule type" value="Genomic_DNA"/>
</dbReference>
<organism evidence="3 4">
    <name type="scientific">Aquimixticola soesokkakensis</name>
    <dbReference type="NCBI Taxonomy" id="1519096"/>
    <lineage>
        <taxon>Bacteria</taxon>
        <taxon>Pseudomonadati</taxon>
        <taxon>Pseudomonadota</taxon>
        <taxon>Alphaproteobacteria</taxon>
        <taxon>Rhodobacterales</taxon>
        <taxon>Paracoccaceae</taxon>
        <taxon>Aquimixticola</taxon>
    </lineage>
</organism>
<dbReference type="PANTHER" id="PTHR19328:SF75">
    <property type="entry name" value="ALDOSE SUGAR DEHYDROGENASE YLII"/>
    <property type="match status" value="1"/>
</dbReference>
<evidence type="ECO:0000313" key="3">
    <source>
        <dbReference type="EMBL" id="SLN40580.1"/>
    </source>
</evidence>
<dbReference type="OrthoDB" id="9770043at2"/>
<keyword evidence="3" id="KW-0560">Oxidoreductase</keyword>
<reference evidence="3 4" key="1">
    <citation type="submission" date="2017-03" db="EMBL/GenBank/DDBJ databases">
        <authorList>
            <person name="Afonso C.L."/>
            <person name="Miller P.J."/>
            <person name="Scott M.A."/>
            <person name="Spackman E."/>
            <person name="Goraichik I."/>
            <person name="Dimitrov K.M."/>
            <person name="Suarez D.L."/>
            <person name="Swayne D.E."/>
        </authorList>
    </citation>
    <scope>NUCLEOTIDE SEQUENCE [LARGE SCALE GENOMIC DNA]</scope>
    <source>
        <strain evidence="3 4">CECT 8620</strain>
    </source>
</reference>
<feature type="signal peptide" evidence="1">
    <location>
        <begin position="1"/>
        <end position="22"/>
    </location>
</feature>
<evidence type="ECO:0000259" key="2">
    <source>
        <dbReference type="Pfam" id="PF07995"/>
    </source>
</evidence>
<dbReference type="Pfam" id="PF07995">
    <property type="entry name" value="GSDH"/>
    <property type="match status" value="1"/>
</dbReference>
<dbReference type="RefSeq" id="WP_143267470.1">
    <property type="nucleotide sequence ID" value="NZ_FWFS01000005.1"/>
</dbReference>
<dbReference type="InterPro" id="IPR011042">
    <property type="entry name" value="6-blade_b-propeller_TolB-like"/>
</dbReference>
<sequence length="366" mass="39169">MRLMTLGPLFVGTLLAPLAADAVERATQSGPVEVTQIVTGLDMPWALAFLPDGSTLVSEKSGRLLRGVGGTMVPVSGVPQVRDSGQGGLLDVMVPRDFATSGEIFLSYAKPMAGGAGTALFKGRLDLESNSLTGDDIFQMSQGSRAGQHFGSRIVEGADGTIYLTIGERGEGPLAQDLSRHNGKVVRINRDGSLPSDNPFVDTAKAQPDIWSYGHRNPQGAAMDASGQIWIAEHGAKGGDEINRLAKGANFGWPEISFGTNYNGSGFAQGTAAQGMTQPQFYWDPSMAPSGYAIATTSQIEDWQGDHFIGSLKFDYISHIDPDSWSEERLSWPETERVRDVVSAPDGTLWFISETRGAIFRISPSL</sequence>
<dbReference type="SUPFAM" id="SSF50952">
    <property type="entry name" value="Soluble quinoprotein glucose dehydrogenase"/>
    <property type="match status" value="1"/>
</dbReference>
<name>A0A1Y5SGX7_9RHOB</name>
<dbReference type="GO" id="GO:0016491">
    <property type="term" value="F:oxidoreductase activity"/>
    <property type="evidence" value="ECO:0007669"/>
    <property type="project" value="UniProtKB-KW"/>
</dbReference>
<gene>
    <name evidence="3" type="primary">yliI</name>
    <name evidence="3" type="ORF">AQS8620_01535</name>
</gene>
<proteinExistence type="predicted"/>